<dbReference type="Gene3D" id="3.30.450.150">
    <property type="entry name" value="Haem-degrading domain"/>
    <property type="match status" value="1"/>
</dbReference>
<organism evidence="1 2">
    <name type="scientific">Ectobacillus funiculus</name>
    <dbReference type="NCBI Taxonomy" id="137993"/>
    <lineage>
        <taxon>Bacteria</taxon>
        <taxon>Bacillati</taxon>
        <taxon>Bacillota</taxon>
        <taxon>Bacilli</taxon>
        <taxon>Bacillales</taxon>
        <taxon>Bacillaceae</taxon>
        <taxon>Ectobacillus</taxon>
    </lineage>
</organism>
<accession>A0ABV5WDK0</accession>
<dbReference type="InterPro" id="IPR005624">
    <property type="entry name" value="PduO/GlcC-like"/>
</dbReference>
<dbReference type="Pfam" id="PF03928">
    <property type="entry name" value="HbpS-like"/>
    <property type="match status" value="1"/>
</dbReference>
<name>A0ABV5WDK0_9BACI</name>
<dbReference type="InterPro" id="IPR052517">
    <property type="entry name" value="GlcG_carb_metab_protein"/>
</dbReference>
<evidence type="ECO:0000313" key="2">
    <source>
        <dbReference type="Proteomes" id="UP001589609"/>
    </source>
</evidence>
<dbReference type="PANTHER" id="PTHR34309">
    <property type="entry name" value="SLR1406 PROTEIN"/>
    <property type="match status" value="1"/>
</dbReference>
<protein>
    <submittedName>
        <fullName evidence="1">Heme-binding protein</fullName>
    </submittedName>
</protein>
<proteinExistence type="predicted"/>
<gene>
    <name evidence="1" type="ORF">ACFFMS_09260</name>
</gene>
<dbReference type="InterPro" id="IPR038084">
    <property type="entry name" value="PduO/GlcC-like_sf"/>
</dbReference>
<dbReference type="RefSeq" id="WP_379948975.1">
    <property type="nucleotide sequence ID" value="NZ_JBHMAF010000038.1"/>
</dbReference>
<dbReference type="EMBL" id="JBHMAF010000038">
    <property type="protein sequence ID" value="MFB9758682.1"/>
    <property type="molecule type" value="Genomic_DNA"/>
</dbReference>
<dbReference type="PANTHER" id="PTHR34309:SF1">
    <property type="entry name" value="PROTEIN GLCG"/>
    <property type="match status" value="1"/>
</dbReference>
<dbReference type="Proteomes" id="UP001589609">
    <property type="component" value="Unassembled WGS sequence"/>
</dbReference>
<keyword evidence="2" id="KW-1185">Reference proteome</keyword>
<dbReference type="SUPFAM" id="SSF143744">
    <property type="entry name" value="GlcG-like"/>
    <property type="match status" value="1"/>
</dbReference>
<comment type="caution">
    <text evidence="1">The sequence shown here is derived from an EMBL/GenBank/DDBJ whole genome shotgun (WGS) entry which is preliminary data.</text>
</comment>
<evidence type="ECO:0000313" key="1">
    <source>
        <dbReference type="EMBL" id="MFB9758682.1"/>
    </source>
</evidence>
<sequence length="140" mass="14505">MEKITLDVAKKLIEGAENEAKQLGVAMVISIVDEGGNLIATHRMDDAWLASIEIAVNKAWTSVALKMPTENLASATVPQAELYGLNTTNNGRLVVFGGGIPLVKAGKVIGAVGVSGSTVPHDIQVAQAAVEVFAGLKSLV</sequence>
<reference evidence="1 2" key="1">
    <citation type="submission" date="2024-09" db="EMBL/GenBank/DDBJ databases">
        <authorList>
            <person name="Sun Q."/>
            <person name="Mori K."/>
        </authorList>
    </citation>
    <scope>NUCLEOTIDE SEQUENCE [LARGE SCALE GENOMIC DNA]</scope>
    <source>
        <strain evidence="1 2">JCM 11201</strain>
    </source>
</reference>